<organism evidence="1 2">
    <name type="scientific">Amanita muscaria (strain Koide BX008)</name>
    <dbReference type="NCBI Taxonomy" id="946122"/>
    <lineage>
        <taxon>Eukaryota</taxon>
        <taxon>Fungi</taxon>
        <taxon>Dikarya</taxon>
        <taxon>Basidiomycota</taxon>
        <taxon>Agaricomycotina</taxon>
        <taxon>Agaricomycetes</taxon>
        <taxon>Agaricomycetidae</taxon>
        <taxon>Agaricales</taxon>
        <taxon>Pluteineae</taxon>
        <taxon>Amanitaceae</taxon>
        <taxon>Amanita</taxon>
    </lineage>
</organism>
<dbReference type="AlphaFoldDB" id="A0A0C2WQK4"/>
<evidence type="ECO:0000313" key="1">
    <source>
        <dbReference type="EMBL" id="KIL58513.1"/>
    </source>
</evidence>
<accession>A0A0C2WQK4</accession>
<keyword evidence="2" id="KW-1185">Reference proteome</keyword>
<dbReference type="InParanoid" id="A0A0C2WQK4"/>
<dbReference type="STRING" id="946122.A0A0C2WQK4"/>
<dbReference type="HOGENOM" id="CLU_061596_0_0_1"/>
<reference evidence="1 2" key="1">
    <citation type="submission" date="2014-04" db="EMBL/GenBank/DDBJ databases">
        <title>Evolutionary Origins and Diversification of the Mycorrhizal Mutualists.</title>
        <authorList>
            <consortium name="DOE Joint Genome Institute"/>
            <consortium name="Mycorrhizal Genomics Consortium"/>
            <person name="Kohler A."/>
            <person name="Kuo A."/>
            <person name="Nagy L.G."/>
            <person name="Floudas D."/>
            <person name="Copeland A."/>
            <person name="Barry K.W."/>
            <person name="Cichocki N."/>
            <person name="Veneault-Fourrey C."/>
            <person name="LaButti K."/>
            <person name="Lindquist E.A."/>
            <person name="Lipzen A."/>
            <person name="Lundell T."/>
            <person name="Morin E."/>
            <person name="Murat C."/>
            <person name="Riley R."/>
            <person name="Ohm R."/>
            <person name="Sun H."/>
            <person name="Tunlid A."/>
            <person name="Henrissat B."/>
            <person name="Grigoriev I.V."/>
            <person name="Hibbett D.S."/>
            <person name="Martin F."/>
        </authorList>
    </citation>
    <scope>NUCLEOTIDE SEQUENCE [LARGE SCALE GENOMIC DNA]</scope>
    <source>
        <strain evidence="1 2">Koide BX008</strain>
    </source>
</reference>
<protein>
    <submittedName>
        <fullName evidence="1">Uncharacterized protein</fullName>
    </submittedName>
</protein>
<sequence length="253" mass="26786">MAARGPVVQNQLQTQLCDVCHQKPKFSNHHYCSKTCAAQASAMCKYCHKKPKFQNFDYCGKNCAAQANAVAPNQQAPAAAMTALQQAPLPKVATNTGGKANPPKTFNPVAQVAKFVTQQMPQTQLPSTTAQPAGQVNGTGSTATSLLQGFNPFSNVTNQQPPPQQLAANGVSAQVSASTQPPVPPLPCLIPGCGKPVHIDSQGNSTDYCSKKHREDAVPLGLASPCIMCLTMPQSDVDYFCSKACRDEAMNKV</sequence>
<dbReference type="Proteomes" id="UP000054549">
    <property type="component" value="Unassembled WGS sequence"/>
</dbReference>
<proteinExistence type="predicted"/>
<dbReference type="EMBL" id="KN818336">
    <property type="protein sequence ID" value="KIL58513.1"/>
    <property type="molecule type" value="Genomic_DNA"/>
</dbReference>
<evidence type="ECO:0000313" key="2">
    <source>
        <dbReference type="Proteomes" id="UP000054549"/>
    </source>
</evidence>
<name>A0A0C2WQK4_AMAMK</name>
<gene>
    <name evidence="1" type="ORF">M378DRAFT_170509</name>
</gene>
<dbReference type="OrthoDB" id="3171385at2759"/>